<dbReference type="Pfam" id="PF08631">
    <property type="entry name" value="SPO22"/>
    <property type="match status" value="1"/>
</dbReference>
<name>A0A9Q8QQH3_9HYPO</name>
<dbReference type="GO" id="GO:0090173">
    <property type="term" value="P:regulation of synaptonemal complex assembly"/>
    <property type="evidence" value="ECO:0007669"/>
    <property type="project" value="InterPro"/>
</dbReference>
<dbReference type="PANTHER" id="PTHR40375">
    <property type="entry name" value="SPORULATION-SPECIFIC PROTEIN 22"/>
    <property type="match status" value="1"/>
</dbReference>
<dbReference type="OrthoDB" id="65716at2759"/>
<evidence type="ECO:0000256" key="1">
    <source>
        <dbReference type="ARBA" id="ARBA00023254"/>
    </source>
</evidence>
<keyword evidence="1" id="KW-0469">Meiosis</keyword>
<dbReference type="EMBL" id="CP086365">
    <property type="protein sequence ID" value="UNI24598.1"/>
    <property type="molecule type" value="Genomic_DNA"/>
</dbReference>
<evidence type="ECO:0000313" key="3">
    <source>
        <dbReference type="Proteomes" id="UP000829364"/>
    </source>
</evidence>
<dbReference type="KEGG" id="ptkz:JDV02_010332"/>
<dbReference type="InterPro" id="IPR039057">
    <property type="entry name" value="Spo22/ZIP4"/>
</dbReference>
<reference evidence="2" key="1">
    <citation type="submission" date="2021-11" db="EMBL/GenBank/DDBJ databases">
        <title>Purpureocillium_takamizusanense_genome.</title>
        <authorList>
            <person name="Nguyen N.-H."/>
        </authorList>
    </citation>
    <scope>NUCLEOTIDE SEQUENCE</scope>
    <source>
        <strain evidence="2">PT3</strain>
    </source>
</reference>
<evidence type="ECO:0000313" key="2">
    <source>
        <dbReference type="EMBL" id="UNI24598.1"/>
    </source>
</evidence>
<gene>
    <name evidence="2" type="primary">SPO22</name>
    <name evidence="2" type="ORF">JDV02_010332</name>
</gene>
<keyword evidence="3" id="KW-1185">Reference proteome</keyword>
<dbReference type="RefSeq" id="XP_047848079.1">
    <property type="nucleotide sequence ID" value="XM_047992066.1"/>
</dbReference>
<dbReference type="GeneID" id="72072276"/>
<dbReference type="AlphaFoldDB" id="A0A9Q8QQH3"/>
<proteinExistence type="predicted"/>
<dbReference type="Proteomes" id="UP000829364">
    <property type="component" value="Chromosome 12"/>
</dbReference>
<protein>
    <submittedName>
        <fullName evidence="2">Sporulation-specific protein 22</fullName>
    </submittedName>
</protein>
<organism evidence="2 3">
    <name type="scientific">Purpureocillium takamizusanense</name>
    <dbReference type="NCBI Taxonomy" id="2060973"/>
    <lineage>
        <taxon>Eukaryota</taxon>
        <taxon>Fungi</taxon>
        <taxon>Dikarya</taxon>
        <taxon>Ascomycota</taxon>
        <taxon>Pezizomycotina</taxon>
        <taxon>Sordariomycetes</taxon>
        <taxon>Hypocreomycetidae</taxon>
        <taxon>Hypocreales</taxon>
        <taxon>Ophiocordycipitaceae</taxon>
        <taxon>Purpureocillium</taxon>
    </lineage>
</organism>
<accession>A0A9Q8QQH3</accession>
<sequence>MTPVDAVTAGRERKVRSVIEFASNLQSKLSETRDEASADVLVADLSHHIQTIEGLPRQHSAEIRRRDAKNLERHGRDLWNLCIRIRRDLSDTLSPTNPRIKLVLRVRLFSFLILETGRRAAARWIKQPEAGSEAAYLLKLALTLGRICIADEDLDSARLALQKAAEYVDRMKADDTRTGGPSGTGAVATKLEAEYFTMRMTLSWKDDCLDVTEHMYSKMEPLLPSLDVSSAETMSNTIYQIASALGTKNNFSLALKWFKRAHDILQSQDLEKLSMHGLELRLAVFQGRVQILLGIGSTDSLQEASDLLAYVESEIGDRPVVLAWRLEILQHAPGEVFDVEAYASILLRMIKCFDFMNETVELLLHHIRNLHEKSSRLAGRLLDELTRQHIAQSGKAEWINKVVVRRVQMATTAPTSTDSLDELGNYLDLVHDALSGPLSLDPTGAAQALLWKKMESSCSKERFTAADAWCAVALHPVFNSSGESSQGKFGRRRIQCAIRLNDPGRARAAFQSMTDGQRNEPLTRYLMFKVALLSWDHELGCQCLEHLGRSSDSDRVRDIIYACVREAQQVGDKICTLAALKTVAQSWAYGTKLSSNYPAILRCTVRLIRTIEEDNTADDEGPTDDFAGDLCDVFEKAAEHARQHPKDDQGKKIFTIPELHWFRKNSYNIGATECDKWEPQCIVRIFAACVTYIGCYPEDMPLTDIAELSLMGMRCHFVIAAASVALARAEDKVDQQLQEYLAARHHVAGFDALSQRDVGPQGKGVAADLLAKWTTLSVFDFESAVALKAWTDLNTIIRKAKVCKDEVAYKAMGDCLLRGNVPGRVLYSTMRLIVNEIFELENFDSAKLAKYLRCIFQAVLPTDDELALQLLNQALQLAREGAQMRSPFPALELEWLVASTFNHAIDHFARGDEASCHRWALKAMDLAEYADDTGALAATLQDRFAKLRLEDHRPNPV</sequence>
<dbReference type="InterPro" id="IPR013940">
    <property type="entry name" value="Spo22/ZIP4/TEX11"/>
</dbReference>
<dbReference type="GO" id="GO:0051321">
    <property type="term" value="P:meiotic cell cycle"/>
    <property type="evidence" value="ECO:0007669"/>
    <property type="project" value="UniProtKB-KW"/>
</dbReference>
<dbReference type="PANTHER" id="PTHR40375:SF2">
    <property type="entry name" value="SPORULATION-SPECIFIC PROTEIN 22"/>
    <property type="match status" value="1"/>
</dbReference>